<dbReference type="PANTHER" id="PTHR18901">
    <property type="entry name" value="2-DEOXYGLUCOSE-6-PHOSPHATE PHOSPHATASE 2"/>
    <property type="match status" value="1"/>
</dbReference>
<dbReference type="Gene3D" id="3.40.50.1000">
    <property type="entry name" value="HAD superfamily/HAD-like"/>
    <property type="match status" value="1"/>
</dbReference>
<dbReference type="RefSeq" id="WP_102525157.1">
    <property type="nucleotide sequence ID" value="NZ_LT960612.1"/>
</dbReference>
<reference evidence="1 2" key="1">
    <citation type="submission" date="2017-10" db="EMBL/GenBank/DDBJ databases">
        <authorList>
            <person name="Banno H."/>
            <person name="Chua N.-H."/>
        </authorList>
    </citation>
    <scope>NUCLEOTIDE SEQUENCE [LARGE SCALE GENOMIC DNA]</scope>
    <source>
        <strain evidence="1">Vibrio tapetis CECT4600</strain>
    </source>
</reference>
<evidence type="ECO:0000313" key="1">
    <source>
        <dbReference type="EMBL" id="SON53070.1"/>
    </source>
</evidence>
<dbReference type="CDD" id="cd07505">
    <property type="entry name" value="HAD_BPGM-like"/>
    <property type="match status" value="1"/>
</dbReference>
<dbReference type="SUPFAM" id="SSF56784">
    <property type="entry name" value="HAD-like"/>
    <property type="match status" value="1"/>
</dbReference>
<dbReference type="Proteomes" id="UP000235828">
    <property type="component" value="Chromosome B"/>
</dbReference>
<dbReference type="GO" id="GO:0016787">
    <property type="term" value="F:hydrolase activity"/>
    <property type="evidence" value="ECO:0007669"/>
    <property type="project" value="UniProtKB-KW"/>
</dbReference>
<organism evidence="1 2">
    <name type="scientific">Vibrio tapetis subsp. tapetis</name>
    <dbReference type="NCBI Taxonomy" id="1671868"/>
    <lineage>
        <taxon>Bacteria</taxon>
        <taxon>Pseudomonadati</taxon>
        <taxon>Pseudomonadota</taxon>
        <taxon>Gammaproteobacteria</taxon>
        <taxon>Vibrionales</taxon>
        <taxon>Vibrionaceae</taxon>
        <taxon>Vibrio</taxon>
    </lineage>
</organism>
<dbReference type="Gene3D" id="1.10.150.240">
    <property type="entry name" value="Putative phosphatase, domain 2"/>
    <property type="match status" value="1"/>
</dbReference>
<dbReference type="AlphaFoldDB" id="A0A2N8ZME6"/>
<name>A0A2N8ZME6_9VIBR</name>
<sequence length="220" mass="24965">MIKALLFDMDGLIFDSEHIYKAAWQYAAKEQGLDLTDDVYQHFIGTQDPECERLLEAEFGDKLDLERYRSVCKQELRNQRAVGVVYKMGFDRLFATLKKHGLKCALVTSSHRPEVEHHFKHSDYLNQFDAIVTAEDIEHGKPQPDCYLRATQLLAIEPKHCLVLEDSNNGMQSGLDAGCMAAMVPDILPPREDIAARATHIFDSLFDVIPLVESEHEATC</sequence>
<dbReference type="SFLD" id="SFLDG01135">
    <property type="entry name" value="C1.5.6:_HAD__Beta-PGM__Phospha"/>
    <property type="match status" value="1"/>
</dbReference>
<keyword evidence="2" id="KW-1185">Reference proteome</keyword>
<dbReference type="NCBIfam" id="TIGR01509">
    <property type="entry name" value="HAD-SF-IA-v3"/>
    <property type="match status" value="1"/>
</dbReference>
<dbReference type="KEGG" id="vta:B1459"/>
<gene>
    <name evidence="1" type="ORF">VTAP4600_B1459</name>
</gene>
<dbReference type="InterPro" id="IPR036412">
    <property type="entry name" value="HAD-like_sf"/>
</dbReference>
<keyword evidence="1" id="KW-0378">Hydrolase</keyword>
<accession>A0A2N8ZME6</accession>
<dbReference type="InterPro" id="IPR041492">
    <property type="entry name" value="HAD_2"/>
</dbReference>
<dbReference type="InterPro" id="IPR023214">
    <property type="entry name" value="HAD_sf"/>
</dbReference>
<evidence type="ECO:0000313" key="2">
    <source>
        <dbReference type="Proteomes" id="UP000235828"/>
    </source>
</evidence>
<dbReference type="OrthoDB" id="9800058at2"/>
<proteinExistence type="predicted"/>
<dbReference type="PRINTS" id="PR00413">
    <property type="entry name" value="HADHALOGNASE"/>
</dbReference>
<dbReference type="Pfam" id="PF13419">
    <property type="entry name" value="HAD_2"/>
    <property type="match status" value="1"/>
</dbReference>
<dbReference type="InterPro" id="IPR023198">
    <property type="entry name" value="PGP-like_dom2"/>
</dbReference>
<dbReference type="SFLD" id="SFLDS00003">
    <property type="entry name" value="Haloacid_Dehalogenase"/>
    <property type="match status" value="1"/>
</dbReference>
<dbReference type="InterPro" id="IPR006439">
    <property type="entry name" value="HAD-SF_hydro_IA"/>
</dbReference>
<protein>
    <submittedName>
        <fullName evidence="1">HAD-superfamily hydrolase subfamily IA, variant 3</fullName>
    </submittedName>
</protein>
<dbReference type="EMBL" id="LT960612">
    <property type="protein sequence ID" value="SON53070.1"/>
    <property type="molecule type" value="Genomic_DNA"/>
</dbReference>
<dbReference type="PANTHER" id="PTHR18901:SF38">
    <property type="entry name" value="PSEUDOURIDINE-5'-PHOSPHATASE"/>
    <property type="match status" value="1"/>
</dbReference>
<dbReference type="SFLD" id="SFLDG01129">
    <property type="entry name" value="C1.5:_HAD__Beta-PGM__Phosphata"/>
    <property type="match status" value="1"/>
</dbReference>